<dbReference type="SUPFAM" id="SSF55154">
    <property type="entry name" value="CYTH-like phosphatases"/>
    <property type="match status" value="1"/>
</dbReference>
<sequence>MAHLEKEYKNLLTKEQYEALKEEFQSIFTKDITQTNQYYDCHQQLENNRSALRIRLIDGQKTGEITLKLPQSDCEVIEITEELPTEQLQWWVEEDIFLLPTSIKLALEEQGIELSNISPTATLTTHRLEGMLSPGCLLVLDESHYAGQKDYEIEMEVEDLEAGKEVFLEILNRHGITPQKPISKIRRALLATKNLG</sequence>
<reference evidence="2" key="2">
    <citation type="submission" date="2011-10" db="EMBL/GenBank/DDBJ databases">
        <title>The Genome Sequence of Granulicatella elegans ATCC 700633.</title>
        <authorList>
            <consortium name="The Broad Institute Genome Sequencing Platform"/>
            <consortium name="The Broad Institute Genome Sequencing Center for Infectious Disease"/>
            <person name="Earl A."/>
            <person name="Ward D."/>
            <person name="Feldgarden M."/>
            <person name="Gevers D."/>
            <person name="Sibley C.D."/>
            <person name="Field T.R."/>
            <person name="Grinwis M."/>
            <person name="Eshaghurshan C.S."/>
            <person name="Surette M.G."/>
            <person name="Young S.K."/>
            <person name="Zeng Q."/>
            <person name="Gargeya S."/>
            <person name="Fitzgerald M."/>
            <person name="Haas B."/>
            <person name="Abouelleil A."/>
            <person name="Alvarado L."/>
            <person name="Arachchi H.M."/>
            <person name="Berlin A."/>
            <person name="Brown A."/>
            <person name="Chapman S.B."/>
            <person name="Chen Z."/>
            <person name="Dunbar C."/>
            <person name="Freedman E."/>
            <person name="Gearin G."/>
            <person name="Goldberg J."/>
            <person name="Griggs A."/>
            <person name="Gujja S."/>
            <person name="Heiman D."/>
            <person name="Howarth C."/>
            <person name="Larson L."/>
            <person name="Lui A."/>
            <person name="MacDonald P.J.P."/>
            <person name="Montmayeur A."/>
            <person name="Murphy C."/>
            <person name="Neiman D."/>
            <person name="Pearson M."/>
            <person name="Priest M."/>
            <person name="Roberts A."/>
            <person name="Saif S."/>
            <person name="Shea T."/>
            <person name="Shenoy N."/>
            <person name="Sisk P."/>
            <person name="Stolte C."/>
            <person name="Sykes S."/>
            <person name="Wortman J."/>
            <person name="Nusbaum C."/>
            <person name="Birren B."/>
        </authorList>
    </citation>
    <scope>NUCLEOTIDE SEQUENCE [LARGE SCALE GENOMIC DNA]</scope>
    <source>
        <strain evidence="2">ATCC 700633</strain>
    </source>
</reference>
<reference evidence="2" key="1">
    <citation type="submission" date="2009-09" db="EMBL/GenBank/DDBJ databases">
        <authorList>
            <consortium name="The Broad Institute Genome Sequencing Platform"/>
            <person name="Ward D."/>
            <person name="Feldgarden M."/>
            <person name="Earl A."/>
            <person name="Young S.K."/>
            <person name="Zeng Q."/>
            <person name="Koehrsen M."/>
            <person name="Alvarado L."/>
            <person name="Berlin A."/>
            <person name="Bochicchio J."/>
            <person name="Borenstein D."/>
            <person name="Chapman S.B."/>
            <person name="Chen Z."/>
            <person name="Engels R."/>
            <person name="Freedman E."/>
            <person name="Gellesch M."/>
            <person name="Goldberg J."/>
            <person name="Griggs A."/>
            <person name="Gujja S."/>
            <person name="Heilman E."/>
            <person name="Heiman D."/>
            <person name="Hepburn T."/>
            <person name="Howarth C."/>
            <person name="Jen D."/>
            <person name="Larson L."/>
            <person name="Lewis B."/>
            <person name="Mehta T."/>
            <person name="Park D."/>
            <person name="Pearson M."/>
            <person name="Roberts A."/>
            <person name="Saif S."/>
            <person name="Shea T."/>
            <person name="Shenoy N."/>
            <person name="Sisk P."/>
            <person name="Stolte C."/>
            <person name="Sykes S."/>
            <person name="Thomson T."/>
            <person name="Walk T."/>
            <person name="White J."/>
            <person name="Yandava C."/>
            <person name="Sibley C.D."/>
            <person name="Field T.R."/>
            <person name="Grinwis M."/>
            <person name="Eshaghurshan C.S."/>
            <person name="Surette M.G."/>
            <person name="Haas B."/>
            <person name="Nusbaum C."/>
            <person name="Birren B."/>
        </authorList>
    </citation>
    <scope>NUCLEOTIDE SEQUENCE [LARGE SCALE GENOMIC DNA]</scope>
    <source>
        <strain evidence="2">ATCC 700633</strain>
    </source>
</reference>
<dbReference type="CDD" id="cd07762">
    <property type="entry name" value="CYTH-like_Pase_1"/>
    <property type="match status" value="1"/>
</dbReference>
<feature type="domain" description="CYTH" evidence="1">
    <location>
        <begin position="3"/>
        <end position="192"/>
    </location>
</feature>
<name>D0BL53_9LACT</name>
<dbReference type="InterPro" id="IPR009195">
    <property type="entry name" value="Uncharacterised_YjbK"/>
</dbReference>
<keyword evidence="3" id="KW-1185">Reference proteome</keyword>
<accession>D0BL53</accession>
<evidence type="ECO:0000313" key="2">
    <source>
        <dbReference type="EMBL" id="EEW93806.1"/>
    </source>
</evidence>
<dbReference type="OrthoDB" id="384378at2"/>
<comment type="caution">
    <text evidence="2">The sequence shown here is derived from an EMBL/GenBank/DDBJ whole genome shotgun (WGS) entry which is preliminary data.</text>
</comment>
<dbReference type="EMBL" id="ACRF02000013">
    <property type="protein sequence ID" value="EEW93806.1"/>
    <property type="molecule type" value="Genomic_DNA"/>
</dbReference>
<dbReference type="PIRSF" id="PIRSF012526">
    <property type="entry name" value="CYTH_UCP012526"/>
    <property type="match status" value="1"/>
</dbReference>
<dbReference type="STRING" id="626369.HMPREF0446_00688"/>
<dbReference type="HOGENOM" id="CLU_088898_1_0_9"/>
<dbReference type="RefSeq" id="WP_006702961.1">
    <property type="nucleotide sequence ID" value="NZ_KI391971.1"/>
</dbReference>
<evidence type="ECO:0000259" key="1">
    <source>
        <dbReference type="PROSITE" id="PS51707"/>
    </source>
</evidence>
<dbReference type="SMART" id="SM01118">
    <property type="entry name" value="CYTH"/>
    <property type="match status" value="1"/>
</dbReference>
<dbReference type="eggNOG" id="COG4116">
    <property type="taxonomic scope" value="Bacteria"/>
</dbReference>
<dbReference type="AlphaFoldDB" id="D0BL53"/>
<gene>
    <name evidence="2" type="ORF">HMPREF0446_00688</name>
</gene>
<dbReference type="InterPro" id="IPR023577">
    <property type="entry name" value="CYTH_domain"/>
</dbReference>
<proteinExistence type="predicted"/>
<dbReference type="Gene3D" id="2.40.320.10">
    <property type="entry name" value="Hypothetical Protein Pfu-838710-001"/>
    <property type="match status" value="1"/>
</dbReference>
<dbReference type="InterPro" id="IPR033469">
    <property type="entry name" value="CYTH-like_dom_sf"/>
</dbReference>
<dbReference type="Proteomes" id="UP000002939">
    <property type="component" value="Unassembled WGS sequence"/>
</dbReference>
<dbReference type="Pfam" id="PF01928">
    <property type="entry name" value="CYTH"/>
    <property type="match status" value="1"/>
</dbReference>
<dbReference type="PROSITE" id="PS51707">
    <property type="entry name" value="CYTH"/>
    <property type="match status" value="1"/>
</dbReference>
<protein>
    <recommendedName>
        <fullName evidence="1">CYTH domain-containing protein</fullName>
    </recommendedName>
</protein>
<organism evidence="2 3">
    <name type="scientific">Granulicatella elegans ATCC 700633</name>
    <dbReference type="NCBI Taxonomy" id="626369"/>
    <lineage>
        <taxon>Bacteria</taxon>
        <taxon>Bacillati</taxon>
        <taxon>Bacillota</taxon>
        <taxon>Bacilli</taxon>
        <taxon>Lactobacillales</taxon>
        <taxon>Carnobacteriaceae</taxon>
        <taxon>Granulicatella</taxon>
    </lineage>
</organism>
<evidence type="ECO:0000313" key="3">
    <source>
        <dbReference type="Proteomes" id="UP000002939"/>
    </source>
</evidence>